<dbReference type="AlphaFoldDB" id="A0ABD0LD31"/>
<evidence type="ECO:0000313" key="1">
    <source>
        <dbReference type="EMBL" id="KAK7497233.1"/>
    </source>
</evidence>
<dbReference type="EMBL" id="JACVVK020000060">
    <property type="protein sequence ID" value="KAK7497233.1"/>
    <property type="molecule type" value="Genomic_DNA"/>
</dbReference>
<protein>
    <submittedName>
        <fullName evidence="1">Uncharacterized protein</fullName>
    </submittedName>
</protein>
<organism evidence="1 2">
    <name type="scientific">Batillaria attramentaria</name>
    <dbReference type="NCBI Taxonomy" id="370345"/>
    <lineage>
        <taxon>Eukaryota</taxon>
        <taxon>Metazoa</taxon>
        <taxon>Spiralia</taxon>
        <taxon>Lophotrochozoa</taxon>
        <taxon>Mollusca</taxon>
        <taxon>Gastropoda</taxon>
        <taxon>Caenogastropoda</taxon>
        <taxon>Sorbeoconcha</taxon>
        <taxon>Cerithioidea</taxon>
        <taxon>Batillariidae</taxon>
        <taxon>Batillaria</taxon>
    </lineage>
</organism>
<keyword evidence="2" id="KW-1185">Reference proteome</keyword>
<gene>
    <name evidence="1" type="ORF">BaRGS_00011527</name>
</gene>
<accession>A0ABD0LD31</accession>
<evidence type="ECO:0000313" key="2">
    <source>
        <dbReference type="Proteomes" id="UP001519460"/>
    </source>
</evidence>
<dbReference type="Proteomes" id="UP001519460">
    <property type="component" value="Unassembled WGS sequence"/>
</dbReference>
<feature type="non-terminal residue" evidence="1">
    <location>
        <position position="1"/>
    </location>
</feature>
<name>A0ABD0LD31_9CAEN</name>
<proteinExistence type="predicted"/>
<comment type="caution">
    <text evidence="1">The sequence shown here is derived from an EMBL/GenBank/DDBJ whole genome shotgun (WGS) entry which is preliminary data.</text>
</comment>
<feature type="non-terminal residue" evidence="1">
    <location>
        <position position="62"/>
    </location>
</feature>
<reference evidence="1 2" key="1">
    <citation type="journal article" date="2023" name="Sci. Data">
        <title>Genome assembly of the Korean intertidal mud-creeper Batillaria attramentaria.</title>
        <authorList>
            <person name="Patra A.K."/>
            <person name="Ho P.T."/>
            <person name="Jun S."/>
            <person name="Lee S.J."/>
            <person name="Kim Y."/>
            <person name="Won Y.J."/>
        </authorList>
    </citation>
    <scope>NUCLEOTIDE SEQUENCE [LARGE SCALE GENOMIC DNA]</scope>
    <source>
        <strain evidence="1">Wonlab-2016</strain>
    </source>
</reference>
<sequence length="62" mass="7160">HEVPFKAPDDHIEEQREYSACFGCLDDASRWPHLVVLERTSSCLCLSLVVCSSRCLRNRRKP</sequence>